<organism evidence="3 4">
    <name type="scientific">Pseudobacter ginsenosidimutans</name>
    <dbReference type="NCBI Taxonomy" id="661488"/>
    <lineage>
        <taxon>Bacteria</taxon>
        <taxon>Pseudomonadati</taxon>
        <taxon>Bacteroidota</taxon>
        <taxon>Chitinophagia</taxon>
        <taxon>Chitinophagales</taxon>
        <taxon>Chitinophagaceae</taxon>
        <taxon>Pseudobacter</taxon>
    </lineage>
</organism>
<dbReference type="GO" id="GO:0016705">
    <property type="term" value="F:oxidoreductase activity, acting on paired donors, with incorporation or reduction of molecular oxygen"/>
    <property type="evidence" value="ECO:0007669"/>
    <property type="project" value="InterPro"/>
</dbReference>
<dbReference type="PANTHER" id="PTHR30137">
    <property type="entry name" value="LUCIFERASE-LIKE MONOOXYGENASE"/>
    <property type="match status" value="1"/>
</dbReference>
<dbReference type="NCBIfam" id="TIGR03558">
    <property type="entry name" value="oxido_grp_1"/>
    <property type="match status" value="1"/>
</dbReference>
<dbReference type="OrthoDB" id="9780518at2"/>
<dbReference type="CDD" id="cd00347">
    <property type="entry name" value="Flavin_utilizing_monoxygenases"/>
    <property type="match status" value="2"/>
</dbReference>
<sequence>MQLSILDQTLVNPGSTPRESIQHCITLAKLAEQWGYHRFWVTEHHNSTQFACASPAILMARLAAETSSIRIGAGGLLLPNHPVQQVADTFKMLHTLYPGRIDLGIGRGGSESTLVRQLLNPAHTYDIGTYKHNILELSELLGQHDNGLEQPKNLPERWLLSSGMPTARLAAELGLPLSYAHFINPTDGPATVQLYRDHFSPNEVNRIPKISMAVFVICAEEEKDLKRLLRELDFGLLRSDRKKQLPLLPGTAQQYEFSGDEQIQVMENRQKIIWGPPQTIGQQLQAFADNYSADELMLLVHSSDQKDKLTIFRLLAKACF</sequence>
<evidence type="ECO:0000313" key="3">
    <source>
        <dbReference type="EMBL" id="RZS74427.1"/>
    </source>
</evidence>
<dbReference type="Pfam" id="PF00296">
    <property type="entry name" value="Bac_luciferase"/>
    <property type="match status" value="1"/>
</dbReference>
<dbReference type="InterPro" id="IPR019949">
    <property type="entry name" value="CmoO-like"/>
</dbReference>
<protein>
    <submittedName>
        <fullName evidence="3">Luciferase family oxidoreductase group 1</fullName>
    </submittedName>
</protein>
<gene>
    <name evidence="3" type="ORF">EV199_0275</name>
</gene>
<dbReference type="InterPro" id="IPR050766">
    <property type="entry name" value="Bact_Lucif_Oxidored"/>
</dbReference>
<dbReference type="Gene3D" id="3.20.20.30">
    <property type="entry name" value="Luciferase-like domain"/>
    <property type="match status" value="1"/>
</dbReference>
<evidence type="ECO:0000313" key="4">
    <source>
        <dbReference type="Proteomes" id="UP000293874"/>
    </source>
</evidence>
<dbReference type="InterPro" id="IPR011251">
    <property type="entry name" value="Luciferase-like_dom"/>
</dbReference>
<dbReference type="SUPFAM" id="SSF51679">
    <property type="entry name" value="Bacterial luciferase-like"/>
    <property type="match status" value="1"/>
</dbReference>
<name>A0A4Q7MYU9_9BACT</name>
<dbReference type="Proteomes" id="UP000293874">
    <property type="component" value="Unassembled WGS sequence"/>
</dbReference>
<accession>A0A4Q7MYU9</accession>
<feature type="domain" description="Luciferase-like" evidence="2">
    <location>
        <begin position="1"/>
        <end position="289"/>
    </location>
</feature>
<dbReference type="EMBL" id="SGXA01000001">
    <property type="protein sequence ID" value="RZS74427.1"/>
    <property type="molecule type" value="Genomic_DNA"/>
</dbReference>
<dbReference type="RefSeq" id="WP_130538893.1">
    <property type="nucleotide sequence ID" value="NZ_CP042431.1"/>
</dbReference>
<reference evidence="3 4" key="1">
    <citation type="submission" date="2019-02" db="EMBL/GenBank/DDBJ databases">
        <title>Genomic Encyclopedia of Type Strains, Phase IV (KMG-IV): sequencing the most valuable type-strain genomes for metagenomic binning, comparative biology and taxonomic classification.</title>
        <authorList>
            <person name="Goeker M."/>
        </authorList>
    </citation>
    <scope>NUCLEOTIDE SEQUENCE [LARGE SCALE GENOMIC DNA]</scope>
    <source>
        <strain evidence="3 4">DSM 18116</strain>
    </source>
</reference>
<dbReference type="AlphaFoldDB" id="A0A4Q7MYU9"/>
<dbReference type="PANTHER" id="PTHR30137:SF20">
    <property type="entry name" value="N-ACETYL-S-ALKYLCYSTEINE MONOOXYGENASE"/>
    <property type="match status" value="1"/>
</dbReference>
<comment type="caution">
    <text evidence="3">The sequence shown here is derived from an EMBL/GenBank/DDBJ whole genome shotgun (WGS) entry which is preliminary data.</text>
</comment>
<evidence type="ECO:0000256" key="1">
    <source>
        <dbReference type="ARBA" id="ARBA00007789"/>
    </source>
</evidence>
<proteinExistence type="predicted"/>
<dbReference type="InterPro" id="IPR036661">
    <property type="entry name" value="Luciferase-like_sf"/>
</dbReference>
<comment type="similarity">
    <text evidence="1">To bacterial alkanal monooxygenase alpha and beta chains.</text>
</comment>
<evidence type="ECO:0000259" key="2">
    <source>
        <dbReference type="Pfam" id="PF00296"/>
    </source>
</evidence>
<keyword evidence="4" id="KW-1185">Reference proteome</keyword>
<dbReference type="GO" id="GO:0005829">
    <property type="term" value="C:cytosol"/>
    <property type="evidence" value="ECO:0007669"/>
    <property type="project" value="TreeGrafter"/>
</dbReference>